<sequence length="190" mass="20936">MIEVYTGAGKGKTTAAVGLAVRALGAGLRVYFMQFMKSLAYSEQKILQGFAPVLELHTTGKPFFIAQEGMLTEEERAAWGDDVVVFPEGKPPADYLRLMREGFSLAAAAARSGKWDIVILDELNVALFFGLISREEVEALLDAMPPERELVLTGRNAPDWLLARADLVTEMKEVRHYYAKGVAARKGIEN</sequence>
<dbReference type="RefSeq" id="WP_368847398.1">
    <property type="nucleotide sequence ID" value="NZ_CP194411.1"/>
</dbReference>
<dbReference type="Proteomes" id="UP001559623">
    <property type="component" value="Unassembled WGS sequence"/>
</dbReference>
<dbReference type="EMBL" id="JARVLH010000005">
    <property type="protein sequence ID" value="MEX5285673.1"/>
    <property type="molecule type" value="Genomic_DNA"/>
</dbReference>
<evidence type="ECO:0000313" key="2">
    <source>
        <dbReference type="Proteomes" id="UP001559623"/>
    </source>
</evidence>
<comment type="caution">
    <text evidence="1">The sequence shown here is derived from an EMBL/GenBank/DDBJ whole genome shotgun (WGS) entry which is preliminary data.</text>
</comment>
<protein>
    <submittedName>
        <fullName evidence="1">Cob(I)yrinic acid a,c-diamide adenosyltransferase</fullName>
    </submittedName>
</protein>
<proteinExistence type="predicted"/>
<accession>A0ABV3X875</accession>
<keyword evidence="2" id="KW-1185">Reference proteome</keyword>
<evidence type="ECO:0000313" key="1">
    <source>
        <dbReference type="EMBL" id="MEX5285673.1"/>
    </source>
</evidence>
<dbReference type="SUPFAM" id="SSF52540">
    <property type="entry name" value="P-loop containing nucleoside triphosphate hydrolases"/>
    <property type="match status" value="1"/>
</dbReference>
<organism evidence="1 2">
    <name type="scientific">Selenomonas sputigena</name>
    <dbReference type="NCBI Taxonomy" id="69823"/>
    <lineage>
        <taxon>Bacteria</taxon>
        <taxon>Bacillati</taxon>
        <taxon>Bacillota</taxon>
        <taxon>Negativicutes</taxon>
        <taxon>Selenomonadales</taxon>
        <taxon>Selenomonadaceae</taxon>
        <taxon>Selenomonas</taxon>
    </lineage>
</organism>
<name>A0ABV3X875_9FIRM</name>
<dbReference type="InterPro" id="IPR027417">
    <property type="entry name" value="P-loop_NTPase"/>
</dbReference>
<gene>
    <name evidence="1" type="ORF">QCO44_08510</name>
</gene>
<dbReference type="Pfam" id="PF02572">
    <property type="entry name" value="CobA_CobO_BtuR"/>
    <property type="match status" value="1"/>
</dbReference>
<dbReference type="PIRSF" id="PIRSF015617">
    <property type="entry name" value="Adensltrnsf_CobA"/>
    <property type="match status" value="1"/>
</dbReference>
<dbReference type="PANTHER" id="PTHR46638">
    <property type="entry name" value="CORRINOID ADENOSYLTRANSFERASE"/>
    <property type="match status" value="1"/>
</dbReference>
<dbReference type="InterPro" id="IPR003724">
    <property type="entry name" value="CblAdoTrfase_CobA"/>
</dbReference>
<dbReference type="Gene3D" id="3.40.50.300">
    <property type="entry name" value="P-loop containing nucleotide triphosphate hydrolases"/>
    <property type="match status" value="1"/>
</dbReference>
<dbReference type="PANTHER" id="PTHR46638:SF1">
    <property type="entry name" value="CORRINOID ADENOSYLTRANSFERASE"/>
    <property type="match status" value="1"/>
</dbReference>
<reference evidence="1 2" key="1">
    <citation type="submission" date="2023-04" db="EMBL/GenBank/DDBJ databases">
        <title>Genome Sequence of Selenomonas sputigena ATCC 33150.</title>
        <authorList>
            <person name="Miller D.P."/>
            <person name="Anvari S."/>
            <person name="Polson S.W."/>
            <person name="Macdonald M."/>
            <person name="Mcdowell J.V."/>
        </authorList>
    </citation>
    <scope>NUCLEOTIDE SEQUENCE [LARGE SCALE GENOMIC DNA]</scope>
    <source>
        <strain evidence="1 2">ATCC 33150</strain>
    </source>
</reference>